<dbReference type="GO" id="GO:0045820">
    <property type="term" value="P:negative regulation of glycolytic process"/>
    <property type="evidence" value="ECO:0007669"/>
    <property type="project" value="TreeGrafter"/>
</dbReference>
<comment type="caution">
    <text evidence="4">The sequence shown here is derived from an EMBL/GenBank/DDBJ whole genome shotgun (WGS) entry which is preliminary data.</text>
</comment>
<dbReference type="InterPro" id="IPR013078">
    <property type="entry name" value="His_Pase_superF_clade-1"/>
</dbReference>
<dbReference type="GO" id="GO:0043456">
    <property type="term" value="P:regulation of pentose-phosphate shunt"/>
    <property type="evidence" value="ECO:0007669"/>
    <property type="project" value="TreeGrafter"/>
</dbReference>
<reference evidence="4" key="2">
    <citation type="submission" date="2021-04" db="EMBL/GenBank/DDBJ databases">
        <authorList>
            <person name="Gilroy R."/>
        </authorList>
    </citation>
    <scope>NUCLEOTIDE SEQUENCE</scope>
    <source>
        <strain evidence="4">2239</strain>
    </source>
</reference>
<dbReference type="EMBL" id="DXFW01000028">
    <property type="protein sequence ID" value="HIX06221.1"/>
    <property type="molecule type" value="Genomic_DNA"/>
</dbReference>
<accession>A0A9D2AE48</accession>
<dbReference type="AlphaFoldDB" id="A0A9D2AE48"/>
<dbReference type="InterPro" id="IPR051695">
    <property type="entry name" value="Phosphoglycerate_Mutase"/>
</dbReference>
<keyword evidence="1" id="KW-0378">Hydrolase</keyword>
<feature type="binding site" evidence="3">
    <location>
        <begin position="10"/>
        <end position="17"/>
    </location>
    <ligand>
        <name>substrate</name>
    </ligand>
</feature>
<dbReference type="Pfam" id="PF00300">
    <property type="entry name" value="His_Phos_1"/>
    <property type="match status" value="1"/>
</dbReference>
<reference evidence="4" key="1">
    <citation type="journal article" date="2021" name="PeerJ">
        <title>Extensive microbial diversity within the chicken gut microbiome revealed by metagenomics and culture.</title>
        <authorList>
            <person name="Gilroy R."/>
            <person name="Ravi A."/>
            <person name="Getino M."/>
            <person name="Pursley I."/>
            <person name="Horton D.L."/>
            <person name="Alikhan N.F."/>
            <person name="Baker D."/>
            <person name="Gharbi K."/>
            <person name="Hall N."/>
            <person name="Watson M."/>
            <person name="Adriaenssens E.M."/>
            <person name="Foster-Nyarko E."/>
            <person name="Jarju S."/>
            <person name="Secka A."/>
            <person name="Antonio M."/>
            <person name="Oren A."/>
            <person name="Chaudhuri R.R."/>
            <person name="La Ragione R."/>
            <person name="Hildebrand F."/>
            <person name="Pallen M.J."/>
        </authorList>
    </citation>
    <scope>NUCLEOTIDE SEQUENCE</scope>
    <source>
        <strain evidence="4">2239</strain>
    </source>
</reference>
<feature type="active site" description="Tele-phosphohistidine intermediate" evidence="2">
    <location>
        <position position="11"/>
    </location>
</feature>
<name>A0A9D2AE48_9FIRM</name>
<dbReference type="InterPro" id="IPR001345">
    <property type="entry name" value="PG/BPGM_mutase_AS"/>
</dbReference>
<dbReference type="SMART" id="SM00855">
    <property type="entry name" value="PGAM"/>
    <property type="match status" value="1"/>
</dbReference>
<dbReference type="PANTHER" id="PTHR46517">
    <property type="entry name" value="FRUCTOSE-2,6-BISPHOSPHATASE TIGAR"/>
    <property type="match status" value="1"/>
</dbReference>
<dbReference type="Gene3D" id="3.40.50.1240">
    <property type="entry name" value="Phosphoglycerate mutase-like"/>
    <property type="match status" value="1"/>
</dbReference>
<feature type="active site" description="Proton donor/acceptor" evidence="2">
    <location>
        <position position="84"/>
    </location>
</feature>
<evidence type="ECO:0000256" key="1">
    <source>
        <dbReference type="ARBA" id="ARBA00022801"/>
    </source>
</evidence>
<dbReference type="GO" id="GO:0005829">
    <property type="term" value="C:cytosol"/>
    <property type="evidence" value="ECO:0007669"/>
    <property type="project" value="TreeGrafter"/>
</dbReference>
<dbReference type="GO" id="GO:0004331">
    <property type="term" value="F:fructose-2,6-bisphosphate 2-phosphatase activity"/>
    <property type="evidence" value="ECO:0007669"/>
    <property type="project" value="TreeGrafter"/>
</dbReference>
<feature type="binding site" evidence="3">
    <location>
        <position position="60"/>
    </location>
    <ligand>
        <name>substrate</name>
    </ligand>
</feature>
<protein>
    <submittedName>
        <fullName evidence="4">Histidine phosphatase family protein</fullName>
    </submittedName>
</protein>
<evidence type="ECO:0000313" key="5">
    <source>
        <dbReference type="Proteomes" id="UP000824193"/>
    </source>
</evidence>
<dbReference type="CDD" id="cd07067">
    <property type="entry name" value="HP_PGM_like"/>
    <property type="match status" value="1"/>
</dbReference>
<dbReference type="InterPro" id="IPR029033">
    <property type="entry name" value="His_PPase_superfam"/>
</dbReference>
<sequence length="210" mass="23072">MAQTRLYLIRHGQTDWNLRAALQGRTDIPLNETGRCQAREAQKRLAGVRFDEVYSSPLCRAMETAQLVSGWPMEKIRPDQRLIEIAFGPYEGKDTHTLGPAFAPFFADPPAYRPPEGGESLQSVLERTADFLAFAAREHAGQTLLVAGHSAALHAMLTAALANPLEKFWSVSLDNCRVAVLTRDEAAPGGWQLTASDGDGAGEYMKRYLA</sequence>
<organism evidence="4 5">
    <name type="scientific">Candidatus Allofournierella pullicola</name>
    <dbReference type="NCBI Taxonomy" id="2838596"/>
    <lineage>
        <taxon>Bacteria</taxon>
        <taxon>Bacillati</taxon>
        <taxon>Bacillota</taxon>
        <taxon>Clostridia</taxon>
        <taxon>Eubacteriales</taxon>
        <taxon>Oscillospiraceae</taxon>
        <taxon>Allofournierella</taxon>
    </lineage>
</organism>
<proteinExistence type="predicted"/>
<dbReference type="SUPFAM" id="SSF53254">
    <property type="entry name" value="Phosphoglycerate mutase-like"/>
    <property type="match status" value="1"/>
</dbReference>
<evidence type="ECO:0000256" key="3">
    <source>
        <dbReference type="PIRSR" id="PIRSR613078-2"/>
    </source>
</evidence>
<gene>
    <name evidence="4" type="ORF">H9865_09045</name>
</gene>
<evidence type="ECO:0000313" key="4">
    <source>
        <dbReference type="EMBL" id="HIX06221.1"/>
    </source>
</evidence>
<dbReference type="PROSITE" id="PS00175">
    <property type="entry name" value="PG_MUTASE"/>
    <property type="match status" value="1"/>
</dbReference>
<dbReference type="PANTHER" id="PTHR46517:SF1">
    <property type="entry name" value="FRUCTOSE-2,6-BISPHOSPHATASE TIGAR"/>
    <property type="match status" value="1"/>
</dbReference>
<evidence type="ECO:0000256" key="2">
    <source>
        <dbReference type="PIRSR" id="PIRSR613078-1"/>
    </source>
</evidence>
<dbReference type="Proteomes" id="UP000824193">
    <property type="component" value="Unassembled WGS sequence"/>
</dbReference>